<accession>A0A1X7QY54</accession>
<proteinExistence type="predicted"/>
<organism evidence="1 2">
    <name type="scientific">Maudiozyma saulgeensis</name>
    <dbReference type="NCBI Taxonomy" id="1789683"/>
    <lineage>
        <taxon>Eukaryota</taxon>
        <taxon>Fungi</taxon>
        <taxon>Dikarya</taxon>
        <taxon>Ascomycota</taxon>
        <taxon>Saccharomycotina</taxon>
        <taxon>Saccharomycetes</taxon>
        <taxon>Saccharomycetales</taxon>
        <taxon>Saccharomycetaceae</taxon>
        <taxon>Maudiozyma</taxon>
    </lineage>
</organism>
<dbReference type="GO" id="GO:0000398">
    <property type="term" value="P:mRNA splicing, via spliceosome"/>
    <property type="evidence" value="ECO:0007669"/>
    <property type="project" value="TreeGrafter"/>
</dbReference>
<dbReference type="GO" id="GO:0005686">
    <property type="term" value="C:U2 snRNP"/>
    <property type="evidence" value="ECO:0007669"/>
    <property type="project" value="TreeGrafter"/>
</dbReference>
<evidence type="ECO:0000313" key="1">
    <source>
        <dbReference type="EMBL" id="SMN18383.1"/>
    </source>
</evidence>
<keyword evidence="2" id="KW-1185">Reference proteome</keyword>
<reference evidence="1 2" key="1">
    <citation type="submission" date="2017-04" db="EMBL/GenBank/DDBJ databases">
        <authorList>
            <person name="Afonso C.L."/>
            <person name="Miller P.J."/>
            <person name="Scott M.A."/>
            <person name="Spackman E."/>
            <person name="Goraichik I."/>
            <person name="Dimitrov K.M."/>
            <person name="Suarez D.L."/>
            <person name="Swayne D.E."/>
        </authorList>
    </citation>
    <scope>NUCLEOTIDE SEQUENCE [LARGE SCALE GENOMIC DNA]</scope>
</reference>
<dbReference type="GO" id="GO:0071011">
    <property type="term" value="C:precatalytic spliceosome"/>
    <property type="evidence" value="ECO:0007669"/>
    <property type="project" value="TreeGrafter"/>
</dbReference>
<protein>
    <submittedName>
        <fullName evidence="1">Similar to Saccharomyces cerevisiae YNL138W-A YSF3 Component of the SF3b subcomplex of the U2 snRNP, essential protein required for for splicing and for assembly of SF3b</fullName>
    </submittedName>
</protein>
<name>A0A1X7QY54_9SACH</name>
<dbReference type="Pfam" id="PF07189">
    <property type="entry name" value="SF3b10"/>
    <property type="match status" value="1"/>
</dbReference>
<gene>
    <name evidence="1" type="ORF">KASA_0Q08514G</name>
</gene>
<evidence type="ECO:0000313" key="2">
    <source>
        <dbReference type="Proteomes" id="UP000196158"/>
    </source>
</evidence>
<dbReference type="STRING" id="1789683.A0A1X7QY54"/>
<dbReference type="Proteomes" id="UP000196158">
    <property type="component" value="Unassembled WGS sequence"/>
</dbReference>
<sequence length="88" mass="10398">MSERQRQQRIYQIQRQKYLGVGNEDTTKEAWADNVRKDTYHSLQGHSSILEYLTLANNSIQSKRDMKVNLIKKMVQTENSKKRPIDES</sequence>
<dbReference type="AlphaFoldDB" id="A0A1X7QY54"/>
<dbReference type="PANTHER" id="PTHR20978">
    <property type="entry name" value="SPLICING FACTOR 3B SUBUNIT 5"/>
    <property type="match status" value="1"/>
</dbReference>
<dbReference type="OrthoDB" id="274726at2759"/>
<dbReference type="PANTHER" id="PTHR20978:SF0">
    <property type="entry name" value="SPLICING FACTOR 3B SUBUNIT 5"/>
    <property type="match status" value="1"/>
</dbReference>
<dbReference type="InterPro" id="IPR009846">
    <property type="entry name" value="SF3b5/RDS3-10"/>
</dbReference>
<dbReference type="EMBL" id="FXLY01000002">
    <property type="protein sequence ID" value="SMN18383.1"/>
    <property type="molecule type" value="Genomic_DNA"/>
</dbReference>